<name>A0A0L9V9L7_PHAAN</name>
<organism evidence="1 2">
    <name type="scientific">Phaseolus angularis</name>
    <name type="common">Azuki bean</name>
    <name type="synonym">Vigna angularis</name>
    <dbReference type="NCBI Taxonomy" id="3914"/>
    <lineage>
        <taxon>Eukaryota</taxon>
        <taxon>Viridiplantae</taxon>
        <taxon>Streptophyta</taxon>
        <taxon>Embryophyta</taxon>
        <taxon>Tracheophyta</taxon>
        <taxon>Spermatophyta</taxon>
        <taxon>Magnoliopsida</taxon>
        <taxon>eudicotyledons</taxon>
        <taxon>Gunneridae</taxon>
        <taxon>Pentapetalae</taxon>
        <taxon>rosids</taxon>
        <taxon>fabids</taxon>
        <taxon>Fabales</taxon>
        <taxon>Fabaceae</taxon>
        <taxon>Papilionoideae</taxon>
        <taxon>50 kb inversion clade</taxon>
        <taxon>NPAAA clade</taxon>
        <taxon>indigoferoid/millettioid clade</taxon>
        <taxon>Phaseoleae</taxon>
        <taxon>Vigna</taxon>
    </lineage>
</organism>
<dbReference type="AlphaFoldDB" id="A0A0L9V9L7"/>
<evidence type="ECO:0000313" key="2">
    <source>
        <dbReference type="Proteomes" id="UP000053144"/>
    </source>
</evidence>
<sequence>MLSGFSCAPDGLLKSEGPNASHAGSYSHQVSKENNLWSMEQCKQGKSVKWICNLRKRITSKGWAWGSQSQTFWLSMDSSSCSHSESGSSQAGRRMDMERVLRGLFPRLQTVDSELGPIKLGGHEPTRNEVI</sequence>
<protein>
    <submittedName>
        <fullName evidence="1">Uncharacterized protein</fullName>
    </submittedName>
</protein>
<evidence type="ECO:0000313" key="1">
    <source>
        <dbReference type="EMBL" id="KOM51776.1"/>
    </source>
</evidence>
<proteinExistence type="predicted"/>
<gene>
    <name evidence="1" type="ORF">LR48_Vigan09g043500</name>
</gene>
<accession>A0A0L9V9L7</accession>
<dbReference type="Proteomes" id="UP000053144">
    <property type="component" value="Chromosome 9"/>
</dbReference>
<reference evidence="2" key="1">
    <citation type="journal article" date="2015" name="Proc. Natl. Acad. Sci. U.S.A.">
        <title>Genome sequencing of adzuki bean (Vigna angularis) provides insight into high starch and low fat accumulation and domestication.</title>
        <authorList>
            <person name="Yang K."/>
            <person name="Tian Z."/>
            <person name="Chen C."/>
            <person name="Luo L."/>
            <person name="Zhao B."/>
            <person name="Wang Z."/>
            <person name="Yu L."/>
            <person name="Li Y."/>
            <person name="Sun Y."/>
            <person name="Li W."/>
            <person name="Chen Y."/>
            <person name="Li Y."/>
            <person name="Zhang Y."/>
            <person name="Ai D."/>
            <person name="Zhao J."/>
            <person name="Shang C."/>
            <person name="Ma Y."/>
            <person name="Wu B."/>
            <person name="Wang M."/>
            <person name="Gao L."/>
            <person name="Sun D."/>
            <person name="Zhang P."/>
            <person name="Guo F."/>
            <person name="Wang W."/>
            <person name="Li Y."/>
            <person name="Wang J."/>
            <person name="Varshney R.K."/>
            <person name="Wang J."/>
            <person name="Ling H.Q."/>
            <person name="Wan P."/>
        </authorList>
    </citation>
    <scope>NUCLEOTIDE SEQUENCE</scope>
    <source>
        <strain evidence="2">cv. Jingnong 6</strain>
    </source>
</reference>
<dbReference type="EMBL" id="CM003379">
    <property type="protein sequence ID" value="KOM51776.1"/>
    <property type="molecule type" value="Genomic_DNA"/>
</dbReference>
<dbReference type="Gramene" id="KOM51776">
    <property type="protein sequence ID" value="KOM51776"/>
    <property type="gene ID" value="LR48_Vigan09g043500"/>
</dbReference>